<evidence type="ECO:0000313" key="12">
    <source>
        <dbReference type="EMBL" id="MBC8581280.1"/>
    </source>
</evidence>
<keyword evidence="7 10" id="KW-0411">Iron-sulfur</keyword>
<evidence type="ECO:0000256" key="10">
    <source>
        <dbReference type="HAMAP-Rule" id="MF_00942"/>
    </source>
</evidence>
<dbReference type="RefSeq" id="WP_249334108.1">
    <property type="nucleotide sequence ID" value="NZ_JACRSY010000043.1"/>
</dbReference>
<comment type="similarity">
    <text evidence="1 10">Belongs to the Nth/MutY family.</text>
</comment>
<protein>
    <recommendedName>
        <fullName evidence="10">Endonuclease III</fullName>
        <ecNumber evidence="10">4.2.99.18</ecNumber>
    </recommendedName>
    <alternativeName>
        <fullName evidence="10">DNA-(apurinic or apyrimidinic site) lyase</fullName>
    </alternativeName>
</protein>
<name>A0A926EMP8_9FIRM</name>
<evidence type="ECO:0000256" key="5">
    <source>
        <dbReference type="ARBA" id="ARBA00022801"/>
    </source>
</evidence>
<evidence type="ECO:0000256" key="4">
    <source>
        <dbReference type="ARBA" id="ARBA00022763"/>
    </source>
</evidence>
<dbReference type="EMBL" id="JACRSY010000043">
    <property type="protein sequence ID" value="MBC8581280.1"/>
    <property type="molecule type" value="Genomic_DNA"/>
</dbReference>
<dbReference type="InterPro" id="IPR003265">
    <property type="entry name" value="HhH-GPD_domain"/>
</dbReference>
<feature type="binding site" evidence="10">
    <location>
        <position position="196"/>
    </location>
    <ligand>
        <name>[4Fe-4S] cluster</name>
        <dbReference type="ChEBI" id="CHEBI:49883"/>
    </ligand>
</feature>
<dbReference type="GO" id="GO:0046872">
    <property type="term" value="F:metal ion binding"/>
    <property type="evidence" value="ECO:0007669"/>
    <property type="project" value="UniProtKB-KW"/>
</dbReference>
<evidence type="ECO:0000256" key="1">
    <source>
        <dbReference type="ARBA" id="ARBA00008343"/>
    </source>
</evidence>
<dbReference type="PANTHER" id="PTHR10359">
    <property type="entry name" value="A/G-SPECIFIC ADENINE GLYCOSYLASE/ENDONUCLEASE III"/>
    <property type="match status" value="1"/>
</dbReference>
<dbReference type="GO" id="GO:0003677">
    <property type="term" value="F:DNA binding"/>
    <property type="evidence" value="ECO:0007669"/>
    <property type="project" value="UniProtKB-UniRule"/>
</dbReference>
<evidence type="ECO:0000256" key="2">
    <source>
        <dbReference type="ARBA" id="ARBA00022485"/>
    </source>
</evidence>
<sequence>MTEKKRIQAILDILDKYYEKDVKCYLDHENPLQLLIATILSAQCTDDRVNIVTKDLFAKYKSAQDFAMANLKELEQDVKSTGFYKNKAKNIKTCATTIYEQYGGEVPQDLDALTELAGVGRKTANVVRGNIFKIPSVVVDTHVKRISIRWGITLCTDPVAIEMDLMKKLPKEHWIRYNTQVIAHGRAICTARAPKCMDCMFLALCPYGLSKRMDDLTEEAKEALEKGHMY</sequence>
<gene>
    <name evidence="10 12" type="primary">nth</name>
    <name evidence="12" type="ORF">H8718_17370</name>
</gene>
<dbReference type="InterPro" id="IPR000445">
    <property type="entry name" value="HhH_motif"/>
</dbReference>
<proteinExistence type="inferred from homology"/>
<feature type="binding site" evidence="10">
    <location>
        <position position="189"/>
    </location>
    <ligand>
        <name>[4Fe-4S] cluster</name>
        <dbReference type="ChEBI" id="CHEBI:49883"/>
    </ligand>
</feature>
<keyword evidence="2 10" id="KW-0004">4Fe-4S</keyword>
<keyword evidence="9 10" id="KW-0326">Glycosidase</keyword>
<dbReference type="Proteomes" id="UP000655830">
    <property type="component" value="Unassembled WGS sequence"/>
</dbReference>
<accession>A0A926EMP8</accession>
<evidence type="ECO:0000256" key="3">
    <source>
        <dbReference type="ARBA" id="ARBA00022723"/>
    </source>
</evidence>
<keyword evidence="10" id="KW-0238">DNA-binding</keyword>
<dbReference type="EC" id="4.2.99.18" evidence="10"/>
<organism evidence="12 13">
    <name type="scientific">Zhenhengia yiwuensis</name>
    <dbReference type="NCBI Taxonomy" id="2763666"/>
    <lineage>
        <taxon>Bacteria</taxon>
        <taxon>Bacillati</taxon>
        <taxon>Bacillota</taxon>
        <taxon>Clostridia</taxon>
        <taxon>Lachnospirales</taxon>
        <taxon>Lachnospiraceae</taxon>
        <taxon>Zhenhengia</taxon>
    </lineage>
</organism>
<dbReference type="PIRSF" id="PIRSF001435">
    <property type="entry name" value="Nth"/>
    <property type="match status" value="1"/>
</dbReference>
<feature type="binding site" evidence="10">
    <location>
        <position position="205"/>
    </location>
    <ligand>
        <name>[4Fe-4S] cluster</name>
        <dbReference type="ChEBI" id="CHEBI:49883"/>
    </ligand>
</feature>
<comment type="caution">
    <text evidence="12">The sequence shown here is derived from an EMBL/GenBank/DDBJ whole genome shotgun (WGS) entry which is preliminary data.</text>
</comment>
<keyword evidence="4 10" id="KW-0227">DNA damage</keyword>
<dbReference type="CDD" id="cd00056">
    <property type="entry name" value="ENDO3c"/>
    <property type="match status" value="1"/>
</dbReference>
<feature type="binding site" evidence="10">
    <location>
        <position position="199"/>
    </location>
    <ligand>
        <name>[4Fe-4S] cluster</name>
        <dbReference type="ChEBI" id="CHEBI:49883"/>
    </ligand>
</feature>
<dbReference type="HAMAP" id="MF_00942">
    <property type="entry name" value="Nth"/>
    <property type="match status" value="1"/>
</dbReference>
<keyword evidence="6 10" id="KW-0408">Iron</keyword>
<dbReference type="AlphaFoldDB" id="A0A926EMP8"/>
<dbReference type="GO" id="GO:0051539">
    <property type="term" value="F:4 iron, 4 sulfur cluster binding"/>
    <property type="evidence" value="ECO:0007669"/>
    <property type="project" value="UniProtKB-UniRule"/>
</dbReference>
<feature type="domain" description="HhH-GPD" evidence="11">
    <location>
        <begin position="40"/>
        <end position="187"/>
    </location>
</feature>
<dbReference type="NCBIfam" id="TIGR01083">
    <property type="entry name" value="nth"/>
    <property type="match status" value="1"/>
</dbReference>
<reference evidence="12" key="1">
    <citation type="submission" date="2020-08" db="EMBL/GenBank/DDBJ databases">
        <title>Genome public.</title>
        <authorList>
            <person name="Liu C."/>
            <person name="Sun Q."/>
        </authorList>
    </citation>
    <scope>NUCLEOTIDE SEQUENCE</scope>
    <source>
        <strain evidence="12">NSJ-12</strain>
    </source>
</reference>
<evidence type="ECO:0000313" key="13">
    <source>
        <dbReference type="Proteomes" id="UP000655830"/>
    </source>
</evidence>
<keyword evidence="12" id="KW-0540">Nuclease</keyword>
<dbReference type="GO" id="GO:0006285">
    <property type="term" value="P:base-excision repair, AP site formation"/>
    <property type="evidence" value="ECO:0007669"/>
    <property type="project" value="TreeGrafter"/>
</dbReference>
<keyword evidence="12" id="KW-0255">Endonuclease</keyword>
<dbReference type="Gene3D" id="1.10.340.30">
    <property type="entry name" value="Hypothetical protein, domain 2"/>
    <property type="match status" value="1"/>
</dbReference>
<dbReference type="FunFam" id="1.10.340.30:FF:000001">
    <property type="entry name" value="Endonuclease III"/>
    <property type="match status" value="1"/>
</dbReference>
<dbReference type="Pfam" id="PF00633">
    <property type="entry name" value="HHH"/>
    <property type="match status" value="1"/>
</dbReference>
<comment type="function">
    <text evidence="10">DNA repair enzyme that has both DNA N-glycosylase activity and AP-lyase activity. The DNA N-glycosylase activity releases various damaged pyrimidines from DNA by cleaving the N-glycosidic bond, leaving an AP (apurinic/apyrimidinic) site. The AP-lyase activity cleaves the phosphodiester bond 3' to the AP site by a beta-elimination, leaving a 3'-terminal unsaturated sugar and a product with a terminal 5'-phosphate.</text>
</comment>
<dbReference type="Gene3D" id="1.10.1670.10">
    <property type="entry name" value="Helix-hairpin-Helix base-excision DNA repair enzymes (C-terminal)"/>
    <property type="match status" value="1"/>
</dbReference>
<dbReference type="GO" id="GO:0019104">
    <property type="term" value="F:DNA N-glycosylase activity"/>
    <property type="evidence" value="ECO:0007669"/>
    <property type="project" value="UniProtKB-UniRule"/>
</dbReference>
<keyword evidence="5 10" id="KW-0378">Hydrolase</keyword>
<comment type="catalytic activity">
    <reaction evidence="10">
        <text>2'-deoxyribonucleotide-(2'-deoxyribose 5'-phosphate)-2'-deoxyribonucleotide-DNA = a 3'-end 2'-deoxyribonucleotide-(2,3-dehydro-2,3-deoxyribose 5'-phosphate)-DNA + a 5'-end 5'-phospho-2'-deoxyribonucleoside-DNA + H(+)</text>
        <dbReference type="Rhea" id="RHEA:66592"/>
        <dbReference type="Rhea" id="RHEA-COMP:13180"/>
        <dbReference type="Rhea" id="RHEA-COMP:16897"/>
        <dbReference type="Rhea" id="RHEA-COMP:17067"/>
        <dbReference type="ChEBI" id="CHEBI:15378"/>
        <dbReference type="ChEBI" id="CHEBI:136412"/>
        <dbReference type="ChEBI" id="CHEBI:157695"/>
        <dbReference type="ChEBI" id="CHEBI:167181"/>
        <dbReference type="EC" id="4.2.99.18"/>
    </reaction>
</comment>
<evidence type="ECO:0000256" key="9">
    <source>
        <dbReference type="ARBA" id="ARBA00023295"/>
    </source>
</evidence>
<dbReference type="PANTHER" id="PTHR10359:SF18">
    <property type="entry name" value="ENDONUCLEASE III"/>
    <property type="match status" value="1"/>
</dbReference>
<evidence type="ECO:0000259" key="11">
    <source>
        <dbReference type="SMART" id="SM00478"/>
    </source>
</evidence>
<evidence type="ECO:0000256" key="8">
    <source>
        <dbReference type="ARBA" id="ARBA00023204"/>
    </source>
</evidence>
<evidence type="ECO:0000256" key="7">
    <source>
        <dbReference type="ARBA" id="ARBA00023014"/>
    </source>
</evidence>
<dbReference type="SMART" id="SM00478">
    <property type="entry name" value="ENDO3c"/>
    <property type="match status" value="1"/>
</dbReference>
<keyword evidence="13" id="KW-1185">Reference proteome</keyword>
<dbReference type="GO" id="GO:0140078">
    <property type="term" value="F:class I DNA-(apurinic or apyrimidinic site) endonuclease activity"/>
    <property type="evidence" value="ECO:0007669"/>
    <property type="project" value="UniProtKB-EC"/>
</dbReference>
<keyword evidence="10" id="KW-0456">Lyase</keyword>
<keyword evidence="3 10" id="KW-0479">Metal-binding</keyword>
<keyword evidence="8 10" id="KW-0234">DNA repair</keyword>
<dbReference type="InterPro" id="IPR011257">
    <property type="entry name" value="DNA_glycosylase"/>
</dbReference>
<dbReference type="SUPFAM" id="SSF48150">
    <property type="entry name" value="DNA-glycosylase"/>
    <property type="match status" value="1"/>
</dbReference>
<comment type="cofactor">
    <cofactor evidence="10">
        <name>[4Fe-4S] cluster</name>
        <dbReference type="ChEBI" id="CHEBI:49883"/>
    </cofactor>
    <text evidence="10">Binds 1 [4Fe-4S] cluster.</text>
</comment>
<evidence type="ECO:0000256" key="6">
    <source>
        <dbReference type="ARBA" id="ARBA00023004"/>
    </source>
</evidence>
<dbReference type="InterPro" id="IPR005759">
    <property type="entry name" value="Nth"/>
</dbReference>
<dbReference type="InterPro" id="IPR023170">
    <property type="entry name" value="HhH_base_excis_C"/>
</dbReference>
<dbReference type="Pfam" id="PF00730">
    <property type="entry name" value="HhH-GPD"/>
    <property type="match status" value="1"/>
</dbReference>